<sequence length="520" mass="55494">MFSRSRIVTTTGRSTLGQPGPPSRLPTEIWLGGIGAIAVCLGGFSVADIPRNHPGLQRVGLDAITYGHGKTLGAIVFWLGVAAMVFAWMRVGRRLCTPVAGEPRPSLTTLRWTVIGWAAPLCVTVPLFSRDVYAYLGQGVVFAAGFDPYADGPAHHPGPVLDSMAQVWASTTAPYGPMFMAITRGVVAVSGEHVLTGVWLMRVALLPGLLLSLWAIPRLATHFGASPEVGVWLALLNPMVVIHVVGGPHVELLMMGMLAAGLALTVAGRHLSGLAVLGLAVSIKVTAGVAIPFVVWIWLSHIRSERKVTRADVARVFAVVIVVPVAVFAAWTAALGLGLGWLTGLGWADQIINWFTLPTAVAHLVTLVAAPFTSLNLWPVLTVTRAIGAVSLAIILVALWWRHRADERSAVAGLAWAMLAVLLLEPSTLPWYYTWVLVISVAFTLPDWVRAVVVGVSTFMVIVFQPDDSIVFYKLPEAALAAAVSLLAAISLLRPDPLRLGAVARRLWGAEADRPQGCET</sequence>
<feature type="transmembrane region" description="Helical" evidence="9">
    <location>
        <begin position="199"/>
        <end position="217"/>
    </location>
</feature>
<dbReference type="InterPro" id="IPR049829">
    <property type="entry name" value="MptA/B-like"/>
</dbReference>
<feature type="transmembrane region" description="Helical" evidence="9">
    <location>
        <begin position="229"/>
        <end position="245"/>
    </location>
</feature>
<evidence type="ECO:0000256" key="7">
    <source>
        <dbReference type="ARBA" id="ARBA00043987"/>
    </source>
</evidence>
<proteinExistence type="inferred from homology"/>
<dbReference type="EMBL" id="RKMH01000005">
    <property type="protein sequence ID" value="RPA63443.1"/>
    <property type="molecule type" value="Genomic_DNA"/>
</dbReference>
<keyword evidence="11" id="KW-1185">Reference proteome</keyword>
<reference evidence="10 11" key="1">
    <citation type="submission" date="2018-11" db="EMBL/GenBank/DDBJ databases">
        <title>Draft genome sequence of Gordonia sp. RS15-1S isolated from rice stems.</title>
        <authorList>
            <person name="Muangham S."/>
        </authorList>
    </citation>
    <scope>NUCLEOTIDE SEQUENCE [LARGE SCALE GENOMIC DNA]</scope>
    <source>
        <strain evidence="10 11">RS15-1S</strain>
    </source>
</reference>
<keyword evidence="5 9" id="KW-1133">Transmembrane helix</keyword>
<feature type="compositionally biased region" description="Polar residues" evidence="8">
    <location>
        <begin position="1"/>
        <end position="17"/>
    </location>
</feature>
<feature type="transmembrane region" description="Helical" evidence="9">
    <location>
        <begin position="471"/>
        <end position="493"/>
    </location>
</feature>
<dbReference type="NCBIfam" id="NF038066">
    <property type="entry name" value="MptB"/>
    <property type="match status" value="1"/>
</dbReference>
<dbReference type="GO" id="GO:0016020">
    <property type="term" value="C:membrane"/>
    <property type="evidence" value="ECO:0007669"/>
    <property type="project" value="UniProtKB-SubCell"/>
</dbReference>
<evidence type="ECO:0000256" key="8">
    <source>
        <dbReference type="SAM" id="MobiDB-lite"/>
    </source>
</evidence>
<evidence type="ECO:0000313" key="11">
    <source>
        <dbReference type="Proteomes" id="UP000267536"/>
    </source>
</evidence>
<feature type="transmembrane region" description="Helical" evidence="9">
    <location>
        <begin position="351"/>
        <end position="370"/>
    </location>
</feature>
<gene>
    <name evidence="10" type="ORF">EF294_08045</name>
</gene>
<evidence type="ECO:0000313" key="10">
    <source>
        <dbReference type="EMBL" id="RPA63443.1"/>
    </source>
</evidence>
<keyword evidence="3 10" id="KW-0808">Transferase</keyword>
<evidence type="ECO:0000256" key="1">
    <source>
        <dbReference type="ARBA" id="ARBA00004141"/>
    </source>
</evidence>
<organism evidence="10 11">
    <name type="scientific">Gordonia oryzae</name>
    <dbReference type="NCBI Taxonomy" id="2487349"/>
    <lineage>
        <taxon>Bacteria</taxon>
        <taxon>Bacillati</taxon>
        <taxon>Actinomycetota</taxon>
        <taxon>Actinomycetes</taxon>
        <taxon>Mycobacteriales</taxon>
        <taxon>Gordoniaceae</taxon>
        <taxon>Gordonia</taxon>
    </lineage>
</organism>
<comment type="subcellular location">
    <subcellularLocation>
        <location evidence="1">Membrane</location>
        <topology evidence="1">Multi-pass membrane protein</topology>
    </subcellularLocation>
</comment>
<evidence type="ECO:0000256" key="6">
    <source>
        <dbReference type="ARBA" id="ARBA00023136"/>
    </source>
</evidence>
<evidence type="ECO:0000256" key="9">
    <source>
        <dbReference type="SAM" id="Phobius"/>
    </source>
</evidence>
<evidence type="ECO:0000256" key="5">
    <source>
        <dbReference type="ARBA" id="ARBA00022989"/>
    </source>
</evidence>
<dbReference type="Proteomes" id="UP000267536">
    <property type="component" value="Unassembled WGS sequence"/>
</dbReference>
<comment type="similarity">
    <text evidence="7">Belongs to the MptA/B family.</text>
</comment>
<feature type="transmembrane region" description="Helical" evidence="9">
    <location>
        <begin position="413"/>
        <end position="436"/>
    </location>
</feature>
<evidence type="ECO:0000256" key="2">
    <source>
        <dbReference type="ARBA" id="ARBA00022676"/>
    </source>
</evidence>
<feature type="transmembrane region" description="Helical" evidence="9">
    <location>
        <begin position="377"/>
        <end position="401"/>
    </location>
</feature>
<evidence type="ECO:0000256" key="3">
    <source>
        <dbReference type="ARBA" id="ARBA00022679"/>
    </source>
</evidence>
<feature type="transmembrane region" description="Helical" evidence="9">
    <location>
        <begin position="29"/>
        <end position="50"/>
    </location>
</feature>
<dbReference type="GO" id="GO:0016757">
    <property type="term" value="F:glycosyltransferase activity"/>
    <property type="evidence" value="ECO:0007669"/>
    <property type="project" value="UniProtKB-KW"/>
</dbReference>
<dbReference type="AlphaFoldDB" id="A0A3N4GKM5"/>
<feature type="transmembrane region" description="Helical" evidence="9">
    <location>
        <begin position="71"/>
        <end position="89"/>
    </location>
</feature>
<feature type="region of interest" description="Disordered" evidence="8">
    <location>
        <begin position="1"/>
        <end position="21"/>
    </location>
</feature>
<feature type="transmembrane region" description="Helical" evidence="9">
    <location>
        <begin position="109"/>
        <end position="128"/>
    </location>
</feature>
<feature type="transmembrane region" description="Helical" evidence="9">
    <location>
        <begin position="313"/>
        <end position="339"/>
    </location>
</feature>
<keyword evidence="6 9" id="KW-0472">Membrane</keyword>
<protein>
    <submittedName>
        <fullName evidence="10">Alpha-(1-&gt;6)-mannopyranosyltransferase A</fullName>
    </submittedName>
</protein>
<keyword evidence="4 9" id="KW-0812">Transmembrane</keyword>
<feature type="transmembrane region" description="Helical" evidence="9">
    <location>
        <begin position="277"/>
        <end position="301"/>
    </location>
</feature>
<accession>A0A3N4GKM5</accession>
<name>A0A3N4GKM5_9ACTN</name>
<evidence type="ECO:0000256" key="4">
    <source>
        <dbReference type="ARBA" id="ARBA00022692"/>
    </source>
</evidence>
<comment type="caution">
    <text evidence="10">The sequence shown here is derived from an EMBL/GenBank/DDBJ whole genome shotgun (WGS) entry which is preliminary data.</text>
</comment>
<keyword evidence="2" id="KW-0328">Glycosyltransferase</keyword>
<dbReference type="OrthoDB" id="5242303at2"/>
<feature type="transmembrane region" description="Helical" evidence="9">
    <location>
        <begin position="448"/>
        <end position="465"/>
    </location>
</feature>
<dbReference type="Pfam" id="PF26314">
    <property type="entry name" value="MptA_B_family"/>
    <property type="match status" value="1"/>
</dbReference>